<dbReference type="PROSITE" id="PS50977">
    <property type="entry name" value="HTH_TETR_2"/>
    <property type="match status" value="1"/>
</dbReference>
<dbReference type="PRINTS" id="PR00455">
    <property type="entry name" value="HTHTETR"/>
</dbReference>
<dbReference type="InterPro" id="IPR001647">
    <property type="entry name" value="HTH_TetR"/>
</dbReference>
<keyword evidence="5" id="KW-1185">Reference proteome</keyword>
<dbReference type="GO" id="GO:0003677">
    <property type="term" value="F:DNA binding"/>
    <property type="evidence" value="ECO:0007669"/>
    <property type="project" value="UniProtKB-UniRule"/>
</dbReference>
<protein>
    <submittedName>
        <fullName evidence="4">TetR/AcrR family transcriptional regulator</fullName>
    </submittedName>
</protein>
<dbReference type="EMBL" id="SKFG01000031">
    <property type="protein sequence ID" value="TCZ73579.1"/>
    <property type="molecule type" value="Genomic_DNA"/>
</dbReference>
<name>A0A4R4E2F2_9BACL</name>
<proteinExistence type="predicted"/>
<organism evidence="4 5">
    <name type="scientific">Paenibacillus albiflavus</name>
    <dbReference type="NCBI Taxonomy" id="2545760"/>
    <lineage>
        <taxon>Bacteria</taxon>
        <taxon>Bacillati</taxon>
        <taxon>Bacillota</taxon>
        <taxon>Bacilli</taxon>
        <taxon>Bacillales</taxon>
        <taxon>Paenibacillaceae</taxon>
        <taxon>Paenibacillus</taxon>
    </lineage>
</organism>
<keyword evidence="1 2" id="KW-0238">DNA-binding</keyword>
<gene>
    <name evidence="4" type="ORF">E0485_20960</name>
</gene>
<feature type="DNA-binding region" description="H-T-H motif" evidence="2">
    <location>
        <begin position="32"/>
        <end position="51"/>
    </location>
</feature>
<evidence type="ECO:0000256" key="1">
    <source>
        <dbReference type="ARBA" id="ARBA00023125"/>
    </source>
</evidence>
<dbReference type="Gene3D" id="1.10.357.10">
    <property type="entry name" value="Tetracycline Repressor, domain 2"/>
    <property type="match status" value="1"/>
</dbReference>
<accession>A0A4R4E2F2</accession>
<dbReference type="InterPro" id="IPR050624">
    <property type="entry name" value="HTH-type_Tx_Regulator"/>
</dbReference>
<dbReference type="Pfam" id="PF00440">
    <property type="entry name" value="TetR_N"/>
    <property type="match status" value="1"/>
</dbReference>
<reference evidence="4 5" key="1">
    <citation type="submission" date="2019-03" db="EMBL/GenBank/DDBJ databases">
        <authorList>
            <person name="Kim M.K.M."/>
        </authorList>
    </citation>
    <scope>NUCLEOTIDE SEQUENCE [LARGE SCALE GENOMIC DNA]</scope>
    <source>
        <strain evidence="4 5">18JY21-1</strain>
    </source>
</reference>
<dbReference type="Proteomes" id="UP000295418">
    <property type="component" value="Unassembled WGS sequence"/>
</dbReference>
<dbReference type="InterPro" id="IPR009057">
    <property type="entry name" value="Homeodomain-like_sf"/>
</dbReference>
<dbReference type="OrthoDB" id="9815924at2"/>
<dbReference type="RefSeq" id="WP_132420026.1">
    <property type="nucleotide sequence ID" value="NZ_SKFG01000031.1"/>
</dbReference>
<evidence type="ECO:0000313" key="5">
    <source>
        <dbReference type="Proteomes" id="UP000295418"/>
    </source>
</evidence>
<comment type="caution">
    <text evidence="4">The sequence shown here is derived from an EMBL/GenBank/DDBJ whole genome shotgun (WGS) entry which is preliminary data.</text>
</comment>
<dbReference type="PANTHER" id="PTHR43479">
    <property type="entry name" value="ACREF/ENVCD OPERON REPRESSOR-RELATED"/>
    <property type="match status" value="1"/>
</dbReference>
<feature type="domain" description="HTH tetR-type" evidence="3">
    <location>
        <begin position="9"/>
        <end position="69"/>
    </location>
</feature>
<dbReference type="AlphaFoldDB" id="A0A4R4E2F2"/>
<evidence type="ECO:0000259" key="3">
    <source>
        <dbReference type="PROSITE" id="PS50977"/>
    </source>
</evidence>
<evidence type="ECO:0000256" key="2">
    <source>
        <dbReference type="PROSITE-ProRule" id="PRU00335"/>
    </source>
</evidence>
<dbReference type="SUPFAM" id="SSF46689">
    <property type="entry name" value="Homeodomain-like"/>
    <property type="match status" value="1"/>
</dbReference>
<sequence>MARKVVAEELSRDRIVSSAKELFGTCGYRALTMRSIAKSLGYSHGALYYHFKEKSELLYELIVSDLDNLYNELRRIMKEAIYINCALLKKMMMMFIKFGLEYPRHYEMIFMMDEEELRNYSNREQSRCFELFSLVIKQLDGSKGNIDEGQSNLVWTLFMSMHGFISYNIYYGYKFADIENSVQDHIDFLSEMMEKKYMEQTSTSLIRNHIIA</sequence>
<evidence type="ECO:0000313" key="4">
    <source>
        <dbReference type="EMBL" id="TCZ73579.1"/>
    </source>
</evidence>
<dbReference type="PANTHER" id="PTHR43479:SF11">
    <property type="entry name" value="ACREF_ENVCD OPERON REPRESSOR-RELATED"/>
    <property type="match status" value="1"/>
</dbReference>